<dbReference type="InterPro" id="IPR001647">
    <property type="entry name" value="HTH_TetR"/>
</dbReference>
<proteinExistence type="predicted"/>
<dbReference type="PRINTS" id="PR00455">
    <property type="entry name" value="HTHTETR"/>
</dbReference>
<keyword evidence="5" id="KW-1185">Reference proteome</keyword>
<dbReference type="InterPro" id="IPR050624">
    <property type="entry name" value="HTH-type_Tx_Regulator"/>
</dbReference>
<dbReference type="Pfam" id="PF00440">
    <property type="entry name" value="TetR_N"/>
    <property type="match status" value="1"/>
</dbReference>
<evidence type="ECO:0000313" key="4">
    <source>
        <dbReference type="EMBL" id="ERK03619.1"/>
    </source>
</evidence>
<comment type="caution">
    <text evidence="4">The sequence shown here is derived from an EMBL/GenBank/DDBJ whole genome shotgun (WGS) entry which is preliminary data.</text>
</comment>
<protein>
    <submittedName>
        <fullName evidence="4">Transcriptional regulator, TetR family</fullName>
    </submittedName>
</protein>
<accession>U2MWP6</accession>
<dbReference type="EMBL" id="AWET01000008">
    <property type="protein sequence ID" value="ERK03619.1"/>
    <property type="molecule type" value="Genomic_DNA"/>
</dbReference>
<dbReference type="PATRIC" id="fig|1081904.3.peg.486"/>
<sequence length="204" mass="23833">MQTQKADIRTLILSVARDEFIRHGVKNTSIRTISRLSGVAVGNIYNYFKSKDDLLKHVLDPLLQIFEDYLMQNRSQTYLTTDLFEYDRYFDLMKGQVDALMKPYRDELRLLMTETAGTSLQNFLGIFTQRMRETGFQYIRIMKKKYPHINDDISPHFIQVLCSLWISVLKEIATGSDITESEIDKLIADYVKFGIGGWKRLLEI</sequence>
<gene>
    <name evidence="4" type="ORF">HMPREF1218_0062</name>
</gene>
<name>U2MWP6_9BACT</name>
<evidence type="ECO:0000256" key="1">
    <source>
        <dbReference type="ARBA" id="ARBA00023125"/>
    </source>
</evidence>
<dbReference type="InterPro" id="IPR009057">
    <property type="entry name" value="Homeodomain-like_sf"/>
</dbReference>
<feature type="domain" description="HTH tetR-type" evidence="3">
    <location>
        <begin position="6"/>
        <end position="66"/>
    </location>
</feature>
<dbReference type="InterPro" id="IPR023772">
    <property type="entry name" value="DNA-bd_HTH_TetR-type_CS"/>
</dbReference>
<evidence type="ECO:0000256" key="2">
    <source>
        <dbReference type="PROSITE-ProRule" id="PRU00335"/>
    </source>
</evidence>
<evidence type="ECO:0000259" key="3">
    <source>
        <dbReference type="PROSITE" id="PS50977"/>
    </source>
</evidence>
<organism evidence="4 5">
    <name type="scientific">Hoylesella pleuritidis F0068</name>
    <dbReference type="NCBI Taxonomy" id="1081904"/>
    <lineage>
        <taxon>Bacteria</taxon>
        <taxon>Pseudomonadati</taxon>
        <taxon>Bacteroidota</taxon>
        <taxon>Bacteroidia</taxon>
        <taxon>Bacteroidales</taxon>
        <taxon>Prevotellaceae</taxon>
        <taxon>Hoylesella</taxon>
    </lineage>
</organism>
<dbReference type="GO" id="GO:0003677">
    <property type="term" value="F:DNA binding"/>
    <property type="evidence" value="ECO:0007669"/>
    <property type="project" value="UniProtKB-UniRule"/>
</dbReference>
<keyword evidence="1 2" id="KW-0238">DNA-binding</keyword>
<dbReference type="PANTHER" id="PTHR43479:SF11">
    <property type="entry name" value="ACREF_ENVCD OPERON REPRESSOR-RELATED"/>
    <property type="match status" value="1"/>
</dbReference>
<dbReference type="Gene3D" id="1.10.357.10">
    <property type="entry name" value="Tetracycline Repressor, domain 2"/>
    <property type="match status" value="1"/>
</dbReference>
<dbReference type="PROSITE" id="PS50977">
    <property type="entry name" value="HTH_TETR_2"/>
    <property type="match status" value="1"/>
</dbReference>
<dbReference type="Proteomes" id="UP000016600">
    <property type="component" value="Unassembled WGS sequence"/>
</dbReference>
<feature type="DNA-binding region" description="H-T-H motif" evidence="2">
    <location>
        <begin position="29"/>
        <end position="48"/>
    </location>
</feature>
<dbReference type="RefSeq" id="WP_021583256.1">
    <property type="nucleotide sequence ID" value="NZ_AWET01000008.1"/>
</dbReference>
<dbReference type="PANTHER" id="PTHR43479">
    <property type="entry name" value="ACREF/ENVCD OPERON REPRESSOR-RELATED"/>
    <property type="match status" value="1"/>
</dbReference>
<dbReference type="SUPFAM" id="SSF46689">
    <property type="entry name" value="Homeodomain-like"/>
    <property type="match status" value="1"/>
</dbReference>
<dbReference type="AlphaFoldDB" id="U2MWP6"/>
<evidence type="ECO:0000313" key="5">
    <source>
        <dbReference type="Proteomes" id="UP000016600"/>
    </source>
</evidence>
<reference evidence="4 5" key="1">
    <citation type="submission" date="2013-08" db="EMBL/GenBank/DDBJ databases">
        <authorList>
            <person name="Durkin A.S."/>
            <person name="Haft D.R."/>
            <person name="McCorrison J."/>
            <person name="Torralba M."/>
            <person name="Gillis M."/>
            <person name="Haft D.H."/>
            <person name="Methe B."/>
            <person name="Sutton G."/>
            <person name="Nelson K.E."/>
        </authorList>
    </citation>
    <scope>NUCLEOTIDE SEQUENCE [LARGE SCALE GENOMIC DNA]</scope>
    <source>
        <strain evidence="4 5">F0068</strain>
    </source>
</reference>
<dbReference type="PROSITE" id="PS01081">
    <property type="entry name" value="HTH_TETR_1"/>
    <property type="match status" value="1"/>
</dbReference>